<protein>
    <submittedName>
        <fullName evidence="2">Peptidase_C39 like family protein</fullName>
    </submittedName>
</protein>
<name>A0A451B2V2_9GAMM</name>
<reference evidence="2" key="1">
    <citation type="submission" date="2019-02" db="EMBL/GenBank/DDBJ databases">
        <authorList>
            <person name="Gruber-Vodicka R. H."/>
            <person name="Seah K. B. B."/>
        </authorList>
    </citation>
    <scope>NUCLEOTIDE SEQUENCE</scope>
    <source>
        <strain evidence="2">BECK_BY19</strain>
        <strain evidence="1">BECK_BY8</strain>
    </source>
</reference>
<evidence type="ECO:0000313" key="1">
    <source>
        <dbReference type="EMBL" id="VFK67284.1"/>
    </source>
</evidence>
<accession>A0A451B2V2</accession>
<sequence length="169" mass="18532">MLTFKELTRVPDTAAGGGVSKKLPDFMQHQLQSNWCWAANGASVGNLYHGPDSYSQCGISDDCLNKKSCCDDPVNDDCNVYGYLDKALKAAKSFDRMQSGTTSYDNVQAEINEGKPIGTRVAWNGAGAHFMMITGYDTDRNKIFVQDPWHGTTTIAYTQYPSHYHGGGT</sequence>
<dbReference type="AlphaFoldDB" id="A0A451B2V2"/>
<dbReference type="EMBL" id="CAADGD010000126">
    <property type="protein sequence ID" value="VFK72621.1"/>
    <property type="molecule type" value="Genomic_DNA"/>
</dbReference>
<dbReference type="Pfam" id="PF12385">
    <property type="entry name" value="Peptidase_C70"/>
    <property type="match status" value="1"/>
</dbReference>
<dbReference type="EMBL" id="CAADFZ010000134">
    <property type="protein sequence ID" value="VFK67284.1"/>
    <property type="molecule type" value="Genomic_DNA"/>
</dbReference>
<proteinExistence type="predicted"/>
<dbReference type="InterPro" id="IPR022118">
    <property type="entry name" value="Peptidase_C70_AvrRpt2"/>
</dbReference>
<evidence type="ECO:0000313" key="2">
    <source>
        <dbReference type="EMBL" id="VFK72621.1"/>
    </source>
</evidence>
<dbReference type="Gene3D" id="3.90.70.10">
    <property type="entry name" value="Cysteine proteinases"/>
    <property type="match status" value="1"/>
</dbReference>
<organism evidence="2">
    <name type="scientific">Candidatus Kentrum sp. UNK</name>
    <dbReference type="NCBI Taxonomy" id="2126344"/>
    <lineage>
        <taxon>Bacteria</taxon>
        <taxon>Pseudomonadati</taxon>
        <taxon>Pseudomonadota</taxon>
        <taxon>Gammaproteobacteria</taxon>
        <taxon>Candidatus Kentrum</taxon>
    </lineage>
</organism>
<gene>
    <name evidence="1" type="ORF">BECKUNK1418G_GA0071005_11344</name>
    <name evidence="2" type="ORF">BECKUNK1418H_GA0071006_11264</name>
</gene>